<dbReference type="InterPro" id="IPR022646">
    <property type="entry name" value="SecD/SecF_CS"/>
</dbReference>
<dbReference type="InterPro" id="IPR022813">
    <property type="entry name" value="SecD/SecF_arch_bac"/>
</dbReference>
<evidence type="ECO:0000256" key="9">
    <source>
        <dbReference type="HAMAP-Rule" id="MF_01463"/>
    </source>
</evidence>
<keyword evidence="3 9" id="KW-1003">Cell membrane</keyword>
<dbReference type="PRINTS" id="PR01755">
    <property type="entry name" value="SECFTRNLCASE"/>
</dbReference>
<comment type="subcellular location">
    <subcellularLocation>
        <location evidence="1 9">Cell membrane</location>
        <topology evidence="1 9">Multi-pass membrane protein</topology>
    </subcellularLocation>
</comment>
<feature type="transmembrane region" description="Helical" evidence="9">
    <location>
        <begin position="318"/>
        <end position="336"/>
    </location>
</feature>
<evidence type="ECO:0000256" key="4">
    <source>
        <dbReference type="ARBA" id="ARBA00022692"/>
    </source>
</evidence>
<keyword evidence="7 9" id="KW-0811">Translocation</keyword>
<evidence type="ECO:0000259" key="12">
    <source>
        <dbReference type="Pfam" id="PF21760"/>
    </source>
</evidence>
<dbReference type="InterPro" id="IPR048634">
    <property type="entry name" value="SecD_SecF_C"/>
</dbReference>
<feature type="transmembrane region" description="Helical" evidence="9">
    <location>
        <begin position="420"/>
        <end position="445"/>
    </location>
</feature>
<dbReference type="InterPro" id="IPR048631">
    <property type="entry name" value="SecD_1st"/>
</dbReference>
<comment type="subunit">
    <text evidence="10">Forms a complex with SecD. Part of the essential Sec protein translocation apparatus which comprises SecA, SecYEG and auxiliary proteins SecDF. Other proteins may also be involved.</text>
</comment>
<keyword evidence="5 9" id="KW-0653">Protein transport</keyword>
<feature type="domain" description="Protein export membrane protein SecD/SecF C-terminal" evidence="11">
    <location>
        <begin position="566"/>
        <end position="755"/>
    </location>
</feature>
<comment type="subunit">
    <text evidence="9">Forms a complex with SecF. Part of the essential Sec protein translocation apparatus which comprises SecA, SecYEG and auxiliary proteins SecDF. Other proteins may also be involved.</text>
</comment>
<feature type="domain" description="Protein translocase subunit SecDF P1" evidence="12">
    <location>
        <begin position="67"/>
        <end position="121"/>
    </location>
</feature>
<dbReference type="InterPro" id="IPR005791">
    <property type="entry name" value="SecD"/>
</dbReference>
<evidence type="ECO:0000256" key="7">
    <source>
        <dbReference type="ARBA" id="ARBA00023010"/>
    </source>
</evidence>
<evidence type="ECO:0000256" key="3">
    <source>
        <dbReference type="ARBA" id="ARBA00022475"/>
    </source>
</evidence>
<proteinExistence type="inferred from homology"/>
<dbReference type="EMBL" id="FRDH01000003">
    <property type="protein sequence ID" value="SHN48776.1"/>
    <property type="molecule type" value="Genomic_DNA"/>
</dbReference>
<accession>A0A1M7RRP9</accession>
<protein>
    <recommendedName>
        <fullName evidence="9 10">Multifunctional fusion protein</fullName>
    </recommendedName>
    <domain>
        <recommendedName>
            <fullName evidence="9">Protein translocase subunit SecD</fullName>
        </recommendedName>
    </domain>
    <domain>
        <recommendedName>
            <fullName evidence="10">Protein-export membrane protein SecF</fullName>
        </recommendedName>
    </domain>
</protein>
<dbReference type="NCBIfam" id="TIGR00916">
    <property type="entry name" value="2A0604s01"/>
    <property type="match status" value="2"/>
</dbReference>
<dbReference type="Pfam" id="PF02355">
    <property type="entry name" value="SecD_SecF_C"/>
    <property type="match status" value="2"/>
</dbReference>
<dbReference type="Pfam" id="PF07549">
    <property type="entry name" value="Sec_GG"/>
    <property type="match status" value="2"/>
</dbReference>
<dbReference type="InterPro" id="IPR055344">
    <property type="entry name" value="SecD_SecF_C_bact"/>
</dbReference>
<dbReference type="AlphaFoldDB" id="A0A1M7RRP9"/>
<dbReference type="PANTHER" id="PTHR30081">
    <property type="entry name" value="PROTEIN-EXPORT MEMBRANE PROTEIN SEC"/>
    <property type="match status" value="1"/>
</dbReference>
<dbReference type="Proteomes" id="UP000184097">
    <property type="component" value="Unassembled WGS sequence"/>
</dbReference>
<evidence type="ECO:0000259" key="11">
    <source>
        <dbReference type="Pfam" id="PF02355"/>
    </source>
</evidence>
<reference evidence="14 15" key="1">
    <citation type="submission" date="2016-12" db="EMBL/GenBank/DDBJ databases">
        <authorList>
            <person name="Song W.-J."/>
            <person name="Kurnit D.M."/>
        </authorList>
    </citation>
    <scope>NUCLEOTIDE SEQUENCE [LARGE SCALE GENOMIC DNA]</scope>
    <source>
        <strain evidence="14 15">DSM 14810</strain>
    </source>
</reference>
<keyword evidence="4 9" id="KW-0812">Transmembrane</keyword>
<feature type="transmembrane region" description="Helical" evidence="9">
    <location>
        <begin position="470"/>
        <end position="488"/>
    </location>
</feature>
<evidence type="ECO:0000259" key="13">
    <source>
        <dbReference type="Pfam" id="PF22599"/>
    </source>
</evidence>
<dbReference type="PANTHER" id="PTHR30081:SF1">
    <property type="entry name" value="PROTEIN TRANSLOCASE SUBUNIT SECD"/>
    <property type="match status" value="1"/>
</dbReference>
<dbReference type="GO" id="GO:0006605">
    <property type="term" value="P:protein targeting"/>
    <property type="evidence" value="ECO:0007669"/>
    <property type="project" value="UniProtKB-UniRule"/>
</dbReference>
<name>A0A1M7RRP9_9FIRM</name>
<dbReference type="GO" id="GO:0005886">
    <property type="term" value="C:plasma membrane"/>
    <property type="evidence" value="ECO:0007669"/>
    <property type="project" value="UniProtKB-SubCell"/>
</dbReference>
<keyword evidence="6 9" id="KW-1133">Transmembrane helix</keyword>
<dbReference type="Gene3D" id="3.30.70.3220">
    <property type="match status" value="1"/>
</dbReference>
<evidence type="ECO:0000256" key="8">
    <source>
        <dbReference type="ARBA" id="ARBA00023136"/>
    </source>
</evidence>
<dbReference type="InterPro" id="IPR005665">
    <property type="entry name" value="SecF_bac"/>
</dbReference>
<dbReference type="GO" id="GO:0015450">
    <property type="term" value="F:protein-transporting ATPase activity"/>
    <property type="evidence" value="ECO:0007669"/>
    <property type="project" value="InterPro"/>
</dbReference>
<dbReference type="Pfam" id="PF22599">
    <property type="entry name" value="SecDF_P1_head"/>
    <property type="match status" value="1"/>
</dbReference>
<feature type="domain" description="SecDF P1 head subdomain" evidence="13">
    <location>
        <begin position="169"/>
        <end position="269"/>
    </location>
</feature>
<feature type="transmembrane region" description="Helical" evidence="9">
    <location>
        <begin position="621"/>
        <end position="642"/>
    </location>
</feature>
<feature type="transmembrane region" description="Helical" evidence="9">
    <location>
        <begin position="703"/>
        <end position="722"/>
    </location>
</feature>
<evidence type="ECO:0000313" key="14">
    <source>
        <dbReference type="EMBL" id="SHN48776.1"/>
    </source>
</evidence>
<organism evidence="14 15">
    <name type="scientific">Butyrivibrio hungatei DSM 14810</name>
    <dbReference type="NCBI Taxonomy" id="1121132"/>
    <lineage>
        <taxon>Bacteria</taxon>
        <taxon>Bacillati</taxon>
        <taxon>Bacillota</taxon>
        <taxon>Clostridia</taxon>
        <taxon>Lachnospirales</taxon>
        <taxon>Lachnospiraceae</taxon>
        <taxon>Butyrivibrio</taxon>
    </lineage>
</organism>
<keyword evidence="2 9" id="KW-0813">Transport</keyword>
<dbReference type="HAMAP" id="MF_01463_B">
    <property type="entry name" value="SecD_B"/>
    <property type="match status" value="1"/>
</dbReference>
<dbReference type="InterPro" id="IPR022645">
    <property type="entry name" value="SecD/SecF_bac"/>
</dbReference>
<feature type="transmembrane region" description="Helical" evidence="9">
    <location>
        <begin position="648"/>
        <end position="665"/>
    </location>
</feature>
<feature type="transmembrane region" description="Helical" evidence="9">
    <location>
        <begin position="387"/>
        <end position="408"/>
    </location>
</feature>
<feature type="transmembrane region" description="Helical" evidence="9">
    <location>
        <begin position="342"/>
        <end position="366"/>
    </location>
</feature>
<keyword evidence="8 9" id="KW-0472">Membrane</keyword>
<feature type="transmembrane region" description="Helical" evidence="9">
    <location>
        <begin position="728"/>
        <end position="751"/>
    </location>
</feature>
<feature type="domain" description="Protein export membrane protein SecD/SecF C-terminal" evidence="11">
    <location>
        <begin position="273"/>
        <end position="438"/>
    </location>
</feature>
<evidence type="ECO:0000313" key="15">
    <source>
        <dbReference type="Proteomes" id="UP000184097"/>
    </source>
</evidence>
<evidence type="ECO:0000256" key="6">
    <source>
        <dbReference type="ARBA" id="ARBA00022989"/>
    </source>
</evidence>
<comment type="similarity">
    <text evidence="10">Belongs to the SecD/SecF family. SecF subfamily.</text>
</comment>
<comment type="similarity">
    <text evidence="9">Belongs to the SecD/SecF family. SecD subfamily.</text>
</comment>
<dbReference type="NCBIfam" id="TIGR01129">
    <property type="entry name" value="secD"/>
    <property type="match status" value="1"/>
</dbReference>
<comment type="function">
    <text evidence="9">Part of the Sec protein translocase complex. Interacts with the SecYEG preprotein conducting channel. SecDF uses the proton motive force (PMF) to complete protein translocation after the ATP-dependent function of SecA.</text>
</comment>
<evidence type="ECO:0000256" key="2">
    <source>
        <dbReference type="ARBA" id="ARBA00022448"/>
    </source>
</evidence>
<dbReference type="Gene3D" id="3.30.1360.200">
    <property type="match status" value="1"/>
</dbReference>
<dbReference type="NCBIfam" id="TIGR00966">
    <property type="entry name" value="transloc_SecF"/>
    <property type="match status" value="1"/>
</dbReference>
<dbReference type="GO" id="GO:0043952">
    <property type="term" value="P:protein transport by the Sec complex"/>
    <property type="evidence" value="ECO:0007669"/>
    <property type="project" value="UniProtKB-UniRule"/>
</dbReference>
<gene>
    <name evidence="9" type="primary">secD</name>
    <name evidence="10" type="synonym">secF</name>
    <name evidence="14" type="ORF">SAMN02745247_00152</name>
</gene>
<dbReference type="Gene3D" id="1.20.1640.10">
    <property type="entry name" value="Multidrug efflux transporter AcrB transmembrane domain"/>
    <property type="match status" value="2"/>
</dbReference>
<dbReference type="SUPFAM" id="SSF82866">
    <property type="entry name" value="Multidrug efflux transporter AcrB transmembrane domain"/>
    <property type="match status" value="2"/>
</dbReference>
<dbReference type="GO" id="GO:0065002">
    <property type="term" value="P:intracellular protein transmembrane transport"/>
    <property type="evidence" value="ECO:0007669"/>
    <property type="project" value="UniProtKB-UniRule"/>
</dbReference>
<dbReference type="RefSeq" id="WP_072700198.1">
    <property type="nucleotide sequence ID" value="NZ_FRDH01000003.1"/>
</dbReference>
<feature type="transmembrane region" description="Helical" evidence="9">
    <location>
        <begin position="596"/>
        <end position="614"/>
    </location>
</feature>
<comment type="caution">
    <text evidence="9">Lacks conserved residue(s) required for the propagation of feature annotation.</text>
</comment>
<evidence type="ECO:0000256" key="1">
    <source>
        <dbReference type="ARBA" id="ARBA00004651"/>
    </source>
</evidence>
<evidence type="ECO:0000256" key="5">
    <source>
        <dbReference type="ARBA" id="ARBA00022927"/>
    </source>
</evidence>
<evidence type="ECO:0000256" key="10">
    <source>
        <dbReference type="HAMAP-Rule" id="MF_01464"/>
    </source>
</evidence>
<dbReference type="Pfam" id="PF21760">
    <property type="entry name" value="SecD_1st"/>
    <property type="match status" value="1"/>
</dbReference>
<feature type="transmembrane region" description="Helical" evidence="9">
    <location>
        <begin position="293"/>
        <end position="311"/>
    </location>
</feature>
<sequence>MKKLKSFLALIVVLLLLGGVGYSAVYGLGADKSGSLSSINLGLDLAGGVSITYEVSGEENPDKEDMSDTIYKLQQRVEQYSTEALVYQEGSNRINIEIPGVSDANKILEELGQPGNLYFIAQTDSKGNQNYSYHYGVNADGTMEVDEDGNLLMGYVLDKSLEDLQADGSIVLTGDQVASSQAASQQDSYGAQEPVVSLEFTEEGAKAFADATAKAYAAGETIGIYYDGHFISVPRVQAEITDGKAVITGQSTYEEAQNLASLIRIGGLKLQLTELRSSVVGAQLGSDAIKTSLIAAAVGFVLIAIFMIVFFRLLGFSATLALAFYCGLIVFLLSAFEMTLTLPGIAGIILSIGMAVDANVLVFSRIKEELAAGKSVDEARKNGYNKALSSILDGNITTLIVAVVLKIGGTGSVKGFAETLILGIILSMFTALVVTRVITSILYGLGFENVAFYGKAKKIETINFVSKRKIFYAISVFIIVVGIATMGINSAKGIGAFNYSLDFIGGTSSTVTFDKDYTREEIENTIVPDIKKAAEVSEVQFNEVAGTNQVVFKTTTLNISQREAVEKMFENNYGVTAENIAAETISSTISGEMRGAAVKALIVALVLMLIYIWVRFKDIKFGAAAIIALAHDALVVITAYALIRYLSVGSTFIAVVLTIIGYSINDTIVTFDRIRENLHDATNRRETADLVNRSVSQTITRSLFTSATTFFTVLALFIFGVADIKAFALPLMVGVICGTYSSIFIASPIWYDLKTKFKKKA</sequence>
<dbReference type="HAMAP" id="MF_01464_B">
    <property type="entry name" value="SecF_B"/>
    <property type="match status" value="1"/>
</dbReference>
<dbReference type="InterPro" id="IPR054384">
    <property type="entry name" value="SecDF_P1_head"/>
</dbReference>